<sequence length="140" mass="15817">MGIPVILMLCLVVSNILWGTELVVGIVLPSRGLIARNKNRLCLLFVVYDCACGSLCLRVNVRQGFVPLMMVETLCKSSIWLNYCVGRCWHLFNYGFLTCKDSGLFFSFIEKSQLRSTFHLVVLSKIQVVRPVSSFHAILQ</sequence>
<feature type="transmembrane region" description="Helical" evidence="1">
    <location>
        <begin position="6"/>
        <end position="29"/>
    </location>
</feature>
<reference evidence="2" key="1">
    <citation type="submission" date="2022-02" db="EMBL/GenBank/DDBJ databases">
        <authorList>
            <person name="Henning P.M."/>
            <person name="McCubbin A.G."/>
            <person name="Shore J.S."/>
        </authorList>
    </citation>
    <scope>NUCLEOTIDE SEQUENCE</scope>
    <source>
        <strain evidence="2">F60SS</strain>
        <tissue evidence="2">Leaves</tissue>
    </source>
</reference>
<name>A0A9Q0GB66_9ROSI</name>
<comment type="caution">
    <text evidence="2">The sequence shown here is derived from an EMBL/GenBank/DDBJ whole genome shotgun (WGS) entry which is preliminary data.</text>
</comment>
<accession>A0A9Q0GB66</accession>
<reference evidence="2" key="2">
    <citation type="journal article" date="2023" name="Plants (Basel)">
        <title>Annotation of the Turnera subulata (Passifloraceae) Draft Genome Reveals the S-Locus Evolved after the Divergence of Turneroideae from Passifloroideae in a Stepwise Manner.</title>
        <authorList>
            <person name="Henning P.M."/>
            <person name="Roalson E.H."/>
            <person name="Mir W."/>
            <person name="McCubbin A.G."/>
            <person name="Shore J.S."/>
        </authorList>
    </citation>
    <scope>NUCLEOTIDE SEQUENCE</scope>
    <source>
        <strain evidence="2">F60SS</strain>
    </source>
</reference>
<organism evidence="2 3">
    <name type="scientific">Turnera subulata</name>
    <dbReference type="NCBI Taxonomy" id="218843"/>
    <lineage>
        <taxon>Eukaryota</taxon>
        <taxon>Viridiplantae</taxon>
        <taxon>Streptophyta</taxon>
        <taxon>Embryophyta</taxon>
        <taxon>Tracheophyta</taxon>
        <taxon>Spermatophyta</taxon>
        <taxon>Magnoliopsida</taxon>
        <taxon>eudicotyledons</taxon>
        <taxon>Gunneridae</taxon>
        <taxon>Pentapetalae</taxon>
        <taxon>rosids</taxon>
        <taxon>fabids</taxon>
        <taxon>Malpighiales</taxon>
        <taxon>Passifloraceae</taxon>
        <taxon>Turnera</taxon>
    </lineage>
</organism>
<feature type="transmembrane region" description="Helical" evidence="1">
    <location>
        <begin position="41"/>
        <end position="61"/>
    </location>
</feature>
<keyword evidence="1" id="KW-0472">Membrane</keyword>
<keyword evidence="1" id="KW-1133">Transmembrane helix</keyword>
<keyword evidence="1" id="KW-0812">Transmembrane</keyword>
<protein>
    <submittedName>
        <fullName evidence="2">Uncharacterized protein</fullName>
    </submittedName>
</protein>
<keyword evidence="3" id="KW-1185">Reference proteome</keyword>
<gene>
    <name evidence="2" type="ORF">Tsubulata_033910</name>
</gene>
<evidence type="ECO:0000256" key="1">
    <source>
        <dbReference type="SAM" id="Phobius"/>
    </source>
</evidence>
<proteinExistence type="predicted"/>
<evidence type="ECO:0000313" key="2">
    <source>
        <dbReference type="EMBL" id="KAJ4845469.1"/>
    </source>
</evidence>
<dbReference type="EMBL" id="JAKUCV010001666">
    <property type="protein sequence ID" value="KAJ4845469.1"/>
    <property type="molecule type" value="Genomic_DNA"/>
</dbReference>
<dbReference type="Proteomes" id="UP001141552">
    <property type="component" value="Unassembled WGS sequence"/>
</dbReference>
<evidence type="ECO:0000313" key="3">
    <source>
        <dbReference type="Proteomes" id="UP001141552"/>
    </source>
</evidence>
<dbReference type="AlphaFoldDB" id="A0A9Q0GB66"/>